<proteinExistence type="predicted"/>
<reference evidence="2 3" key="1">
    <citation type="submission" date="2018-08" db="EMBL/GenBank/DDBJ databases">
        <title>Recombination of ecologically and evolutionarily significant loci maintains genetic cohesion in the Pseudomonas syringae species complex.</title>
        <authorList>
            <person name="Dillon M."/>
            <person name="Thakur S."/>
            <person name="Almeida R.N.D."/>
            <person name="Weir B.S."/>
            <person name="Guttman D.S."/>
        </authorList>
    </citation>
    <scope>NUCLEOTIDE SEQUENCE [LARGE SCALE GENOMIC DNA]</scope>
    <source>
        <strain evidence="2 3">ICMP 3883</strain>
    </source>
</reference>
<protein>
    <submittedName>
        <fullName evidence="2">Uncharacterized protein</fullName>
    </submittedName>
</protein>
<dbReference type="AlphaFoldDB" id="A0A3M2VIJ2"/>
<feature type="compositionally biased region" description="Polar residues" evidence="1">
    <location>
        <begin position="1"/>
        <end position="18"/>
    </location>
</feature>
<comment type="caution">
    <text evidence="2">The sequence shown here is derived from an EMBL/GenBank/DDBJ whole genome shotgun (WGS) entry which is preliminary data.</text>
</comment>
<name>A0A3M2VIJ2_PSESI</name>
<sequence>MNPVSSINSPRGTFWSPSDTEKEVQPSRSELSAEPAPLPRPDAPASSPRASSTQLARFSVSDKDSSPTTPKSRNFQGDWKNAHDDVVSEVASHLPIPDRLALAQSSVAIRKAMLLHNDIAVPQSVVKAWGRLQEVSDTKALDELFKFLPAANALDKTALAMMFVKHLEYLQSDTAQVPQELDHLYNALSGISAEEPGKAVQIIQGLFEYGIARLPQEKHTAGLERITTAIQEMAAKRDELSTLQDLSVLSEKLSALSELTSIAITKFQVMPLASDVRERIGMGLLDTISLTQVGRMRHDFALLHHTPDLKLSSAEAESVLDTITSSKNVQAKLDLVSSLVTHFDRLELDDAPKFLAELDTALRPLYHHGVHPDTINQLLERV</sequence>
<dbReference type="EMBL" id="RBNR01000340">
    <property type="protein sequence ID" value="RML39062.1"/>
    <property type="molecule type" value="Genomic_DNA"/>
</dbReference>
<gene>
    <name evidence="2" type="ORF">ALQ95_02237</name>
</gene>
<feature type="region of interest" description="Disordered" evidence="1">
    <location>
        <begin position="1"/>
        <end position="79"/>
    </location>
</feature>
<organism evidence="2 3">
    <name type="scientific">Pseudomonas syringae pv. ribicola</name>
    <dbReference type="NCBI Taxonomy" id="55398"/>
    <lineage>
        <taxon>Bacteria</taxon>
        <taxon>Pseudomonadati</taxon>
        <taxon>Pseudomonadota</taxon>
        <taxon>Gammaproteobacteria</taxon>
        <taxon>Pseudomonadales</taxon>
        <taxon>Pseudomonadaceae</taxon>
        <taxon>Pseudomonas</taxon>
    </lineage>
</organism>
<feature type="compositionally biased region" description="Polar residues" evidence="1">
    <location>
        <begin position="66"/>
        <end position="75"/>
    </location>
</feature>
<feature type="compositionally biased region" description="Low complexity" evidence="1">
    <location>
        <begin position="43"/>
        <end position="52"/>
    </location>
</feature>
<accession>A0A3M2VIJ2</accession>
<evidence type="ECO:0000313" key="2">
    <source>
        <dbReference type="EMBL" id="RML39062.1"/>
    </source>
</evidence>
<evidence type="ECO:0000313" key="3">
    <source>
        <dbReference type="Proteomes" id="UP000280292"/>
    </source>
</evidence>
<dbReference type="Proteomes" id="UP000280292">
    <property type="component" value="Unassembled WGS sequence"/>
</dbReference>
<evidence type="ECO:0000256" key="1">
    <source>
        <dbReference type="SAM" id="MobiDB-lite"/>
    </source>
</evidence>